<dbReference type="PANTHER" id="PTHR31373">
    <property type="entry name" value="OS06G0652100 PROTEIN"/>
    <property type="match status" value="1"/>
</dbReference>
<feature type="region of interest" description="Disordered" evidence="1">
    <location>
        <begin position="436"/>
        <end position="487"/>
    </location>
</feature>
<dbReference type="AlphaFoldDB" id="A0A7D8ZNB8"/>
<protein>
    <recommendedName>
        <fullName evidence="6">DUF2828 domain-containing protein</fullName>
    </recommendedName>
</protein>
<dbReference type="Gene3D" id="3.40.50.410">
    <property type="entry name" value="von Willebrand factor, type A domain"/>
    <property type="match status" value="1"/>
</dbReference>
<dbReference type="InterPro" id="IPR056690">
    <property type="entry name" value="DUF7788"/>
</dbReference>
<evidence type="ECO:0000259" key="3">
    <source>
        <dbReference type="Pfam" id="PF25043"/>
    </source>
</evidence>
<dbReference type="Pfam" id="PF11443">
    <property type="entry name" value="DUF2828"/>
    <property type="match status" value="1"/>
</dbReference>
<comment type="caution">
    <text evidence="4">The sequence shown here is derived from an EMBL/GenBank/DDBJ whole genome shotgun (WGS) entry which is preliminary data.</text>
</comment>
<evidence type="ECO:0000313" key="4">
    <source>
        <dbReference type="EMBL" id="TXT09127.1"/>
    </source>
</evidence>
<evidence type="ECO:0008006" key="6">
    <source>
        <dbReference type="Google" id="ProtNLM"/>
    </source>
</evidence>
<keyword evidence="5" id="KW-1185">Reference proteome</keyword>
<reference evidence="4 5" key="1">
    <citation type="journal article" date="2019" name="PLoS Genet.">
        <title>Convergent evolution of linked mating-type loci in basidiomycete fungi.</title>
        <authorList>
            <person name="Sun S."/>
            <person name="Coelho M.A."/>
            <person name="Heitman J."/>
            <person name="Nowrousian M."/>
        </authorList>
    </citation>
    <scope>NUCLEOTIDE SEQUENCE [LARGE SCALE GENOMIC DNA]</scope>
    <source>
        <strain evidence="4 5">CBS 4282</strain>
    </source>
</reference>
<proteinExistence type="predicted"/>
<dbReference type="OrthoDB" id="1149618at2759"/>
<name>A0A7D8ZNB8_VANHU</name>
<dbReference type="Pfam" id="PF25043">
    <property type="entry name" value="DUF7788"/>
    <property type="match status" value="1"/>
</dbReference>
<dbReference type="PANTHER" id="PTHR31373:SF27">
    <property type="entry name" value="TROVE DOMAIN-CONTAINING PROTEIN"/>
    <property type="match status" value="1"/>
</dbReference>
<feature type="domain" description="DUF2828" evidence="2">
    <location>
        <begin position="12"/>
        <end position="236"/>
    </location>
</feature>
<evidence type="ECO:0000313" key="5">
    <source>
        <dbReference type="Proteomes" id="UP000473826"/>
    </source>
</evidence>
<accession>A0A7D8ZNB8</accession>
<organism evidence="4 5">
    <name type="scientific">Vanrija humicola</name>
    <name type="common">Yeast</name>
    <name type="synonym">Cryptococcus humicola</name>
    <dbReference type="NCBI Taxonomy" id="5417"/>
    <lineage>
        <taxon>Eukaryota</taxon>
        <taxon>Fungi</taxon>
        <taxon>Dikarya</taxon>
        <taxon>Basidiomycota</taxon>
        <taxon>Agaricomycotina</taxon>
        <taxon>Tremellomycetes</taxon>
        <taxon>Trichosporonales</taxon>
        <taxon>Trichosporonaceae</taxon>
        <taxon>Vanrija</taxon>
    </lineage>
</organism>
<dbReference type="Proteomes" id="UP000473826">
    <property type="component" value="Unassembled WGS sequence"/>
</dbReference>
<feature type="compositionally biased region" description="Basic and acidic residues" evidence="1">
    <location>
        <begin position="471"/>
        <end position="487"/>
    </location>
</feature>
<dbReference type="EMBL" id="QKWK01000006">
    <property type="protein sequence ID" value="TXT09127.1"/>
    <property type="molecule type" value="Genomic_DNA"/>
</dbReference>
<dbReference type="InterPro" id="IPR011205">
    <property type="entry name" value="UCP015417_vWA"/>
</dbReference>
<gene>
    <name evidence="4" type="ORF">VHUM_02601</name>
</gene>
<feature type="compositionally biased region" description="Acidic residues" evidence="1">
    <location>
        <begin position="436"/>
        <end position="462"/>
    </location>
</feature>
<sequence length="506" mass="55846">MTGSTFREAMFAANSRRGRAEILSARAVKALTDDPKFQALYLAIVDIFATAITADLARLAAHEQYLKLPQVIRKEDGYPKDGTSPHLFGMSFAAKWAPTPGKSADKQLHLATALSLKLFPSEETKWARHKLQAHVLTPLRAALVVPETRMVQGEWKIDYPHVPARAMARHANDFMNHDPKGFDKYILGVESGKTTVAGASLDPHEIVAKVLVGDPIAKRLANVQWTAMVDAVRSSSERELSNCIAIADVSGSMGSIHYSYSTPGSKHVQPILPCIGLTLLLTELARPPWNGTFITFSSYPSIERVDVSLPLSQRVQNLSTADWEMSTDYFKAMKAILQVAINNKLDPADMIKKIFVFSDMQFDQSGGSTYGRTEHQTITELFNDAGYALPEVVYWNLNGYSGASNKPAKADTPGVSLVSGFSGALMKYFIRALGDGEEGELDEDEEEKDDDDDEDYVMDEFGTEASSAPKQKKEPKEPKEKKDKNPLDHLMSIIGAKWFDHCVVVD</sequence>
<dbReference type="InterPro" id="IPR058580">
    <property type="entry name" value="DUF2828"/>
</dbReference>
<dbReference type="InterPro" id="IPR036465">
    <property type="entry name" value="vWFA_dom_sf"/>
</dbReference>
<evidence type="ECO:0000259" key="2">
    <source>
        <dbReference type="Pfam" id="PF11443"/>
    </source>
</evidence>
<feature type="domain" description="DUF7788" evidence="3">
    <location>
        <begin position="242"/>
        <end position="477"/>
    </location>
</feature>
<evidence type="ECO:0000256" key="1">
    <source>
        <dbReference type="SAM" id="MobiDB-lite"/>
    </source>
</evidence>
<dbReference type="SUPFAM" id="SSF53300">
    <property type="entry name" value="vWA-like"/>
    <property type="match status" value="1"/>
</dbReference>